<feature type="chain" id="PRO_5039543259" evidence="5">
    <location>
        <begin position="24"/>
        <end position="325"/>
    </location>
</feature>
<accession>A0A1N7DHQ6</accession>
<dbReference type="InterPro" id="IPR002491">
    <property type="entry name" value="ABC_transptr_periplasmic_BD"/>
</dbReference>
<feature type="domain" description="Fe/B12 periplasmic-binding" evidence="6">
    <location>
        <begin position="57"/>
        <end position="325"/>
    </location>
</feature>
<dbReference type="RefSeq" id="WP_076476563.1">
    <property type="nucleotide sequence ID" value="NZ_FTNT01000002.1"/>
</dbReference>
<dbReference type="PROSITE" id="PS51257">
    <property type="entry name" value="PROKAR_LIPOPROTEIN"/>
    <property type="match status" value="1"/>
</dbReference>
<protein>
    <submittedName>
        <fullName evidence="7">Iron complex transport system substrate-binding protein</fullName>
    </submittedName>
</protein>
<evidence type="ECO:0000256" key="4">
    <source>
        <dbReference type="ARBA" id="ARBA00022729"/>
    </source>
</evidence>
<evidence type="ECO:0000256" key="5">
    <source>
        <dbReference type="SAM" id="SignalP"/>
    </source>
</evidence>
<gene>
    <name evidence="7" type="ORF">SAMN05445060_0643</name>
</gene>
<dbReference type="InterPro" id="IPR051313">
    <property type="entry name" value="Bact_iron-sidero_bind"/>
</dbReference>
<dbReference type="Gene3D" id="3.40.50.1980">
    <property type="entry name" value="Nitrogenase molybdenum iron protein domain"/>
    <property type="match status" value="2"/>
</dbReference>
<comment type="subcellular location">
    <subcellularLocation>
        <location evidence="1">Cell envelope</location>
    </subcellularLocation>
</comment>
<dbReference type="GO" id="GO:1901678">
    <property type="term" value="P:iron coordination entity transport"/>
    <property type="evidence" value="ECO:0007669"/>
    <property type="project" value="UniProtKB-ARBA"/>
</dbReference>
<evidence type="ECO:0000313" key="7">
    <source>
        <dbReference type="EMBL" id="SIR75352.1"/>
    </source>
</evidence>
<feature type="signal peptide" evidence="5">
    <location>
        <begin position="1"/>
        <end position="23"/>
    </location>
</feature>
<sequence>MTTTRRCAGALLSVALLVGVAGCTSPSPTGDAVSTSAAPVVVDHQFGSTTIPANPRRVVTIGSGWSDTLVELGVPITAEFVVQGYAGPDNRFAWTPRHDSTVIPYAASAGAPGVADVARFAPDVILAGYLPDQGVYEQLSKIAPTVPVMAKGAVNDSWQDLTIVAGKIFGKQQRARQAVDDVDTRVAAVAAEYPAARRKTFSFGQLTADRQFGVVASSGDPSSRLLEQVGLTLDPAVRNTGANGQRVIVSAERIDLLRSDLLIFWPLVGGPETFAAIPGWNDLPAVRSGATVFLTNDDASGFGAPSVLSVPWAVEKLRPALARLR</sequence>
<evidence type="ECO:0000259" key="6">
    <source>
        <dbReference type="PROSITE" id="PS50983"/>
    </source>
</evidence>
<dbReference type="Proteomes" id="UP000186218">
    <property type="component" value="Unassembled WGS sequence"/>
</dbReference>
<keyword evidence="3" id="KW-0813">Transport</keyword>
<dbReference type="Pfam" id="PF01497">
    <property type="entry name" value="Peripla_BP_2"/>
    <property type="match status" value="1"/>
</dbReference>
<dbReference type="SUPFAM" id="SSF53807">
    <property type="entry name" value="Helical backbone' metal receptor"/>
    <property type="match status" value="1"/>
</dbReference>
<keyword evidence="4 5" id="KW-0732">Signal</keyword>
<reference evidence="7 8" key="1">
    <citation type="submission" date="2017-01" db="EMBL/GenBank/DDBJ databases">
        <authorList>
            <person name="Mah S.A."/>
            <person name="Swanson W.J."/>
            <person name="Moy G.W."/>
            <person name="Vacquier V.D."/>
        </authorList>
    </citation>
    <scope>NUCLEOTIDE SEQUENCE [LARGE SCALE GENOMIC DNA]</scope>
    <source>
        <strain evidence="7 8">CPCC 203464</strain>
    </source>
</reference>
<comment type="similarity">
    <text evidence="2">Belongs to the bacterial solute-binding protein 8 family.</text>
</comment>
<name>A0A1N7DHQ6_9NOCA</name>
<dbReference type="AlphaFoldDB" id="A0A1N7DHQ6"/>
<dbReference type="OrthoDB" id="1846031at2"/>
<evidence type="ECO:0000313" key="8">
    <source>
        <dbReference type="Proteomes" id="UP000186218"/>
    </source>
</evidence>
<dbReference type="EMBL" id="FTNT01000002">
    <property type="protein sequence ID" value="SIR75352.1"/>
    <property type="molecule type" value="Genomic_DNA"/>
</dbReference>
<dbReference type="GO" id="GO:0030288">
    <property type="term" value="C:outer membrane-bounded periplasmic space"/>
    <property type="evidence" value="ECO:0007669"/>
    <property type="project" value="TreeGrafter"/>
</dbReference>
<dbReference type="STRING" id="1344003.SAMN05445060_0643"/>
<organism evidence="7 8">
    <name type="scientific">Williamsia sterculiae</name>
    <dbReference type="NCBI Taxonomy" id="1344003"/>
    <lineage>
        <taxon>Bacteria</taxon>
        <taxon>Bacillati</taxon>
        <taxon>Actinomycetota</taxon>
        <taxon>Actinomycetes</taxon>
        <taxon>Mycobacteriales</taxon>
        <taxon>Nocardiaceae</taxon>
        <taxon>Williamsia</taxon>
    </lineage>
</organism>
<dbReference type="PROSITE" id="PS50983">
    <property type="entry name" value="FE_B12_PBP"/>
    <property type="match status" value="1"/>
</dbReference>
<dbReference type="PANTHER" id="PTHR30532">
    <property type="entry name" value="IRON III DICITRATE-BINDING PERIPLASMIC PROTEIN"/>
    <property type="match status" value="1"/>
</dbReference>
<evidence type="ECO:0000256" key="2">
    <source>
        <dbReference type="ARBA" id="ARBA00008814"/>
    </source>
</evidence>
<evidence type="ECO:0000256" key="1">
    <source>
        <dbReference type="ARBA" id="ARBA00004196"/>
    </source>
</evidence>
<evidence type="ECO:0000256" key="3">
    <source>
        <dbReference type="ARBA" id="ARBA00022448"/>
    </source>
</evidence>
<keyword evidence="8" id="KW-1185">Reference proteome</keyword>
<dbReference type="PANTHER" id="PTHR30532:SF24">
    <property type="entry name" value="FERRIC ENTEROBACTIN-BINDING PERIPLASMIC PROTEIN FEPB"/>
    <property type="match status" value="1"/>
</dbReference>
<proteinExistence type="inferred from homology"/>